<gene>
    <name evidence="3" type="primary">LOC111114296</name>
</gene>
<accession>A0A8B8BZM6</accession>
<keyword evidence="2" id="KW-1185">Reference proteome</keyword>
<evidence type="ECO:0000313" key="3">
    <source>
        <dbReference type="RefSeq" id="XP_022308291.1"/>
    </source>
</evidence>
<sequence length="269" mass="30352">MDNAILYPALGECPDIATLPVENFAISETSECPDTATLPVENFAISETNYHEITASADGAYQRRGSGRCHNSLSGVASLIGKQTGKVIAFTARYKRCRICNLSKKQHKKPRQHTCRRNWGGSAKAMEPDMVVEMLKSTKEKKAVVKTLIGDDDTTAFNRARHEVCPTMEKVSDKNHVKKNISSQFYNLKPKYKELSVKTINAIMKGFSYKCTCYRRQKEIKIMLERDCSQSFCISLAITAIVELGVLFQKIQLRSIKICLWEKILLTMI</sequence>
<organism evidence="2 3">
    <name type="scientific">Crassostrea virginica</name>
    <name type="common">Eastern oyster</name>
    <dbReference type="NCBI Taxonomy" id="6565"/>
    <lineage>
        <taxon>Eukaryota</taxon>
        <taxon>Metazoa</taxon>
        <taxon>Spiralia</taxon>
        <taxon>Lophotrochozoa</taxon>
        <taxon>Mollusca</taxon>
        <taxon>Bivalvia</taxon>
        <taxon>Autobranchia</taxon>
        <taxon>Pteriomorphia</taxon>
        <taxon>Ostreida</taxon>
        <taxon>Ostreoidea</taxon>
        <taxon>Ostreidae</taxon>
        <taxon>Crassostrea</taxon>
    </lineage>
</organism>
<dbReference type="Pfam" id="PF20700">
    <property type="entry name" value="Mutator"/>
    <property type="match status" value="1"/>
</dbReference>
<evidence type="ECO:0000259" key="1">
    <source>
        <dbReference type="Pfam" id="PF20700"/>
    </source>
</evidence>
<evidence type="ECO:0000313" key="2">
    <source>
        <dbReference type="Proteomes" id="UP000694844"/>
    </source>
</evidence>
<dbReference type="OrthoDB" id="6781877at2759"/>
<name>A0A8B8BZM6_CRAVI</name>
<dbReference type="GeneID" id="111114296"/>
<dbReference type="KEGG" id="cvn:111114296"/>
<protein>
    <submittedName>
        <fullName evidence="3">Uncharacterized protein LOC111114296</fullName>
    </submittedName>
</protein>
<feature type="domain" description="Mutator-like transposase" evidence="1">
    <location>
        <begin position="49"/>
        <end position="223"/>
    </location>
</feature>
<reference evidence="3" key="1">
    <citation type="submission" date="2025-08" db="UniProtKB">
        <authorList>
            <consortium name="RefSeq"/>
        </authorList>
    </citation>
    <scope>IDENTIFICATION</scope>
    <source>
        <tissue evidence="3">Whole sample</tissue>
    </source>
</reference>
<dbReference type="Proteomes" id="UP000694844">
    <property type="component" value="Chromosome 9"/>
</dbReference>
<dbReference type="AlphaFoldDB" id="A0A8B8BZM6"/>
<dbReference type="RefSeq" id="XP_022308291.1">
    <property type="nucleotide sequence ID" value="XM_022452583.1"/>
</dbReference>
<proteinExistence type="predicted"/>
<dbReference type="InterPro" id="IPR049012">
    <property type="entry name" value="Mutator_transp_dom"/>
</dbReference>